<dbReference type="Gene3D" id="3.30.800.10">
    <property type="entry name" value="Phosphatidylinositol Phosphate Kinase II Beta"/>
    <property type="match status" value="2"/>
</dbReference>
<sequence length="479" mass="53629">MSSRKKKTPRSLGKPFRGKGKPLVPKWKLFRANEPLLSVFMWGVNHSITDLSHVPPPGLLMPDDFKAYSKIKVDNHAFNKENMPSHFKVKEYCPNVFRNLRERFGVDESEYLTSLTEQEPRRSIDDPRRLLFSYDQRLCIKVITGDEVANAAPILIKYHQVRSLTNYQPEATSTEPTGKGVSRLFVSYDKKLVIKTMDTEAVAEMHSILRDYHEYVVEKHGKTLLPQYLGLYRLTVDGNETYLIVMRNIFGRKYKVHRKYDLKGSTVQRQASEKEKSKELPTYKDNDFLEDQCKLNLPADAKTKLIDMLSADTAFLSRLHLMDYSLLVGIHDCDKALEEAKAADAAAASTATAVGDAGATGDSSEPDLEAGSADEFQPTPPDSPIPSTGAFAPYPTEGGVELDDEFYAIPSNPNASQREIYFIGLVDILTYYGVKKRTASAAKSVKYGSEAENISTVKPEQYGRRLLEFVTKAVSAGDG</sequence>
<dbReference type="InterPro" id="IPR023610">
    <property type="entry name" value="PInositol-4/5-P-5/4-kinase"/>
</dbReference>
<evidence type="ECO:0000256" key="1">
    <source>
        <dbReference type="PROSITE-ProRule" id="PRU00781"/>
    </source>
</evidence>
<feature type="region of interest" description="Disordered" evidence="2">
    <location>
        <begin position="355"/>
        <end position="394"/>
    </location>
</feature>
<keyword evidence="1" id="KW-0418">Kinase</keyword>
<organism evidence="4 5">
    <name type="scientific">Plectus sambesii</name>
    <dbReference type="NCBI Taxonomy" id="2011161"/>
    <lineage>
        <taxon>Eukaryota</taxon>
        <taxon>Metazoa</taxon>
        <taxon>Ecdysozoa</taxon>
        <taxon>Nematoda</taxon>
        <taxon>Chromadorea</taxon>
        <taxon>Plectida</taxon>
        <taxon>Plectina</taxon>
        <taxon>Plectoidea</taxon>
        <taxon>Plectidae</taxon>
        <taxon>Plectus</taxon>
    </lineage>
</organism>
<keyword evidence="1" id="KW-0808">Transferase</keyword>
<dbReference type="InterPro" id="IPR027483">
    <property type="entry name" value="PInositol-4-P-4/5-kinase_C_sf"/>
</dbReference>
<dbReference type="WBParaSite" id="PSAMB.scaffold1327size32911.g12458.t2">
    <property type="protein sequence ID" value="PSAMB.scaffold1327size32911.g12458.t2"/>
    <property type="gene ID" value="PSAMB.scaffold1327size32911.g12458"/>
</dbReference>
<protein>
    <submittedName>
        <fullName evidence="5">PIPK domain-containing protein</fullName>
    </submittedName>
</protein>
<dbReference type="Pfam" id="PF01504">
    <property type="entry name" value="PIP5K"/>
    <property type="match status" value="1"/>
</dbReference>
<dbReference type="PANTHER" id="PTHR23086">
    <property type="entry name" value="PHOSPHATIDYLINOSITOL-4-PHOSPHATE 5-KINASE"/>
    <property type="match status" value="1"/>
</dbReference>
<dbReference type="PROSITE" id="PS51455">
    <property type="entry name" value="PIPK"/>
    <property type="match status" value="1"/>
</dbReference>
<reference evidence="5" key="1">
    <citation type="submission" date="2022-11" db="UniProtKB">
        <authorList>
            <consortium name="WormBaseParasite"/>
        </authorList>
    </citation>
    <scope>IDENTIFICATION</scope>
</reference>
<dbReference type="GO" id="GO:0016308">
    <property type="term" value="F:1-phosphatidylinositol-4-phosphate 5-kinase activity"/>
    <property type="evidence" value="ECO:0007669"/>
    <property type="project" value="TreeGrafter"/>
</dbReference>
<accession>A0A914UWU6</accession>
<dbReference type="GO" id="GO:0005886">
    <property type="term" value="C:plasma membrane"/>
    <property type="evidence" value="ECO:0007669"/>
    <property type="project" value="TreeGrafter"/>
</dbReference>
<dbReference type="SMART" id="SM00330">
    <property type="entry name" value="PIPKc"/>
    <property type="match status" value="1"/>
</dbReference>
<dbReference type="CDD" id="cd17305">
    <property type="entry name" value="PIPKc_PIP5KII"/>
    <property type="match status" value="1"/>
</dbReference>
<evidence type="ECO:0000313" key="5">
    <source>
        <dbReference type="WBParaSite" id="PSAMB.scaffold1327size32911.g12458.t2"/>
    </source>
</evidence>
<feature type="domain" description="PIPK" evidence="3">
    <location>
        <begin position="32"/>
        <end position="474"/>
    </location>
</feature>
<dbReference type="GO" id="GO:0016309">
    <property type="term" value="F:1-phosphatidylinositol-5-phosphate 4-kinase activity"/>
    <property type="evidence" value="ECO:0007669"/>
    <property type="project" value="TreeGrafter"/>
</dbReference>
<dbReference type="InterPro" id="IPR027484">
    <property type="entry name" value="PInositol-4-P-5-kinase_N"/>
</dbReference>
<proteinExistence type="predicted"/>
<dbReference type="SUPFAM" id="SSF56104">
    <property type="entry name" value="SAICAR synthase-like"/>
    <property type="match status" value="2"/>
</dbReference>
<name>A0A914UWU6_9BILA</name>
<dbReference type="PANTHER" id="PTHR23086:SF8">
    <property type="entry name" value="PHOSPHATIDYLINOSITOL 5-PHOSPHATE 4-KINASE, ISOFORM A"/>
    <property type="match status" value="1"/>
</dbReference>
<keyword evidence="4" id="KW-1185">Reference proteome</keyword>
<dbReference type="InterPro" id="IPR002498">
    <property type="entry name" value="PInositol-4-P-4/5-kinase_core"/>
</dbReference>
<keyword evidence="1" id="KW-0547">Nucleotide-binding</keyword>
<dbReference type="GO" id="GO:0005524">
    <property type="term" value="F:ATP binding"/>
    <property type="evidence" value="ECO:0007669"/>
    <property type="project" value="UniProtKB-UniRule"/>
</dbReference>
<dbReference type="GO" id="GO:0046854">
    <property type="term" value="P:phosphatidylinositol phosphate biosynthetic process"/>
    <property type="evidence" value="ECO:0007669"/>
    <property type="project" value="TreeGrafter"/>
</dbReference>
<evidence type="ECO:0000313" key="4">
    <source>
        <dbReference type="Proteomes" id="UP000887566"/>
    </source>
</evidence>
<dbReference type="Gene3D" id="3.30.810.10">
    <property type="entry name" value="2-Layer Sandwich"/>
    <property type="match status" value="1"/>
</dbReference>
<evidence type="ECO:0000259" key="3">
    <source>
        <dbReference type="PROSITE" id="PS51455"/>
    </source>
</evidence>
<dbReference type="Proteomes" id="UP000887566">
    <property type="component" value="Unplaced"/>
</dbReference>
<dbReference type="AlphaFoldDB" id="A0A914UWU6"/>
<evidence type="ECO:0000256" key="2">
    <source>
        <dbReference type="SAM" id="MobiDB-lite"/>
    </source>
</evidence>
<keyword evidence="1" id="KW-0067">ATP-binding</keyword>